<dbReference type="Proteomes" id="UP000046392">
    <property type="component" value="Unplaced"/>
</dbReference>
<dbReference type="STRING" id="174720.A0A0N5C731"/>
<proteinExistence type="inferred from homology"/>
<sequence>MTSFSHTTRCFFYIRTASVDRYYGAYLVQKAKSIVITLNFKLGFFEFAYLGHQRMALKWIRIAIEFFWGNKNAIMPIEIGSGGYSVSAHLFSDTSYGLFHRAIVSSGQ</sequence>
<dbReference type="GO" id="GO:0005886">
    <property type="term" value="C:plasma membrane"/>
    <property type="evidence" value="ECO:0007669"/>
    <property type="project" value="TreeGrafter"/>
</dbReference>
<dbReference type="WBParaSite" id="SPAL_0001374600.1">
    <property type="protein sequence ID" value="SPAL_0001374600.1"/>
    <property type="gene ID" value="SPAL_0001374600"/>
</dbReference>
<evidence type="ECO:0000256" key="1">
    <source>
        <dbReference type="ARBA" id="ARBA00005964"/>
    </source>
</evidence>
<keyword evidence="3" id="KW-0378">Hydrolase</keyword>
<organism evidence="5 6">
    <name type="scientific">Strongyloides papillosus</name>
    <name type="common">Intestinal threadworm</name>
    <dbReference type="NCBI Taxonomy" id="174720"/>
    <lineage>
        <taxon>Eukaryota</taxon>
        <taxon>Metazoa</taxon>
        <taxon>Ecdysozoa</taxon>
        <taxon>Nematoda</taxon>
        <taxon>Chromadorea</taxon>
        <taxon>Rhabditida</taxon>
        <taxon>Tylenchina</taxon>
        <taxon>Panagrolaimomorpha</taxon>
        <taxon>Strongyloidoidea</taxon>
        <taxon>Strongyloididae</taxon>
        <taxon>Strongyloides</taxon>
    </lineage>
</organism>
<dbReference type="AlphaFoldDB" id="A0A0N5C731"/>
<dbReference type="GO" id="GO:0005615">
    <property type="term" value="C:extracellular space"/>
    <property type="evidence" value="ECO:0007669"/>
    <property type="project" value="TreeGrafter"/>
</dbReference>
<dbReference type="GO" id="GO:0006581">
    <property type="term" value="P:acetylcholine catabolic process"/>
    <property type="evidence" value="ECO:0007669"/>
    <property type="project" value="TreeGrafter"/>
</dbReference>
<dbReference type="PANTHER" id="PTHR43918">
    <property type="entry name" value="ACETYLCHOLINESTERASE"/>
    <property type="match status" value="1"/>
</dbReference>
<reference evidence="6" key="1">
    <citation type="submission" date="2017-02" db="UniProtKB">
        <authorList>
            <consortium name="WormBaseParasite"/>
        </authorList>
    </citation>
    <scope>IDENTIFICATION</scope>
</reference>
<evidence type="ECO:0000313" key="5">
    <source>
        <dbReference type="Proteomes" id="UP000046392"/>
    </source>
</evidence>
<dbReference type="PANTHER" id="PTHR43918:SF4">
    <property type="entry name" value="CARBOXYLIC ESTER HYDROLASE"/>
    <property type="match status" value="1"/>
</dbReference>
<dbReference type="Pfam" id="PF00135">
    <property type="entry name" value="COesterase"/>
    <property type="match status" value="1"/>
</dbReference>
<accession>A0A0N5C731</accession>
<dbReference type="InterPro" id="IPR029058">
    <property type="entry name" value="AB_hydrolase_fold"/>
</dbReference>
<evidence type="ECO:0000259" key="4">
    <source>
        <dbReference type="Pfam" id="PF00135"/>
    </source>
</evidence>
<evidence type="ECO:0000256" key="3">
    <source>
        <dbReference type="ARBA" id="ARBA00022801"/>
    </source>
</evidence>
<dbReference type="GO" id="GO:0019695">
    <property type="term" value="P:choline metabolic process"/>
    <property type="evidence" value="ECO:0007669"/>
    <property type="project" value="TreeGrafter"/>
</dbReference>
<dbReference type="InterPro" id="IPR002018">
    <property type="entry name" value="CarbesteraseB"/>
</dbReference>
<dbReference type="GO" id="GO:0003990">
    <property type="term" value="F:acetylcholinesterase activity"/>
    <property type="evidence" value="ECO:0007669"/>
    <property type="project" value="TreeGrafter"/>
</dbReference>
<keyword evidence="5" id="KW-1185">Reference proteome</keyword>
<dbReference type="SUPFAM" id="SSF53474">
    <property type="entry name" value="alpha/beta-Hydrolases"/>
    <property type="match status" value="1"/>
</dbReference>
<protein>
    <submittedName>
        <fullName evidence="6">COesterase domain-containing protein</fullName>
    </submittedName>
</protein>
<comment type="similarity">
    <text evidence="1">Belongs to the type-B carboxylesterase/lipase family.</text>
</comment>
<keyword evidence="2" id="KW-0719">Serine esterase</keyword>
<dbReference type="InterPro" id="IPR050654">
    <property type="entry name" value="AChE-related_enzymes"/>
</dbReference>
<name>A0A0N5C731_STREA</name>
<dbReference type="Gene3D" id="3.40.50.1820">
    <property type="entry name" value="alpha/beta hydrolase"/>
    <property type="match status" value="1"/>
</dbReference>
<evidence type="ECO:0000256" key="2">
    <source>
        <dbReference type="ARBA" id="ARBA00022487"/>
    </source>
</evidence>
<feature type="domain" description="Carboxylesterase type B" evidence="4">
    <location>
        <begin position="12"/>
        <end position="107"/>
    </location>
</feature>
<evidence type="ECO:0000313" key="6">
    <source>
        <dbReference type="WBParaSite" id="SPAL_0001374600.1"/>
    </source>
</evidence>